<dbReference type="PROSITE" id="PS00599">
    <property type="entry name" value="AA_TRANSFER_CLASS_2"/>
    <property type="match status" value="1"/>
</dbReference>
<dbReference type="GO" id="GO:0046512">
    <property type="term" value="P:sphingosine biosynthetic process"/>
    <property type="evidence" value="ECO:0007669"/>
    <property type="project" value="TreeGrafter"/>
</dbReference>
<dbReference type="InterPro" id="IPR015424">
    <property type="entry name" value="PyrdxlP-dep_Trfase"/>
</dbReference>
<evidence type="ECO:0000313" key="11">
    <source>
        <dbReference type="Proteomes" id="UP000031056"/>
    </source>
</evidence>
<keyword evidence="8" id="KW-1133">Transmembrane helix</keyword>
<accession>A0A0B2UHG7</accession>
<evidence type="ECO:0000313" key="10">
    <source>
        <dbReference type="EMBL" id="KHN70526.1"/>
    </source>
</evidence>
<comment type="caution">
    <text evidence="10">The sequence shown here is derived from an EMBL/GenBank/DDBJ whole genome shotgun (WGS) entry which is preliminary data.</text>
</comment>
<reference evidence="10 11" key="1">
    <citation type="journal article" date="2014" name="MBio">
        <title>The Ordospora colligata genome; evolution of extreme reduction in microsporidia and host-to-parasite horizontal gene transfer.</title>
        <authorList>
            <person name="Pombert J.-F."/>
            <person name="Haag K.L."/>
            <person name="Beidas S."/>
            <person name="Ebert D."/>
            <person name="Keeling P.J."/>
        </authorList>
    </citation>
    <scope>NUCLEOTIDE SEQUENCE [LARGE SCALE GENOMIC DNA]</scope>
    <source>
        <strain evidence="10 11">OC4</strain>
    </source>
</reference>
<evidence type="ECO:0000256" key="1">
    <source>
        <dbReference type="ARBA" id="ARBA00001933"/>
    </source>
</evidence>
<comment type="similarity">
    <text evidence="2 7">Belongs to the class-II pyridoxal-phosphate-dependent aminotransferase family.</text>
</comment>
<dbReference type="InterPro" id="IPR015421">
    <property type="entry name" value="PyrdxlP-dep_Trfase_major"/>
</dbReference>
<dbReference type="InterPro" id="IPR050087">
    <property type="entry name" value="AON_synthase_class-II"/>
</dbReference>
<dbReference type="OrthoDB" id="65434at2759"/>
<protein>
    <recommendedName>
        <fullName evidence="3">serine C-palmitoyltransferase</fullName>
        <ecNumber evidence="3">2.3.1.50</ecNumber>
    </recommendedName>
</protein>
<dbReference type="STRING" id="1354746.A0A0B2UHG7"/>
<proteinExistence type="inferred from homology"/>
<dbReference type="InterPro" id="IPR015422">
    <property type="entry name" value="PyrdxlP-dep_Trfase_small"/>
</dbReference>
<dbReference type="RefSeq" id="XP_014564568.1">
    <property type="nucleotide sequence ID" value="XM_014709082.1"/>
</dbReference>
<dbReference type="GO" id="GO:0017059">
    <property type="term" value="C:serine palmitoyltransferase complex"/>
    <property type="evidence" value="ECO:0007669"/>
    <property type="project" value="TreeGrafter"/>
</dbReference>
<dbReference type="PANTHER" id="PTHR13693">
    <property type="entry name" value="CLASS II AMINOTRANSFERASE/8-AMINO-7-OXONONANOATE SYNTHASE"/>
    <property type="match status" value="1"/>
</dbReference>
<dbReference type="GO" id="GO:0016020">
    <property type="term" value="C:membrane"/>
    <property type="evidence" value="ECO:0007669"/>
    <property type="project" value="GOC"/>
</dbReference>
<dbReference type="InterPro" id="IPR001917">
    <property type="entry name" value="Aminotrans_II_pyridoxalP_BS"/>
</dbReference>
<organism evidence="10 11">
    <name type="scientific">Ordospora colligata OC4</name>
    <dbReference type="NCBI Taxonomy" id="1354746"/>
    <lineage>
        <taxon>Eukaryota</taxon>
        <taxon>Fungi</taxon>
        <taxon>Fungi incertae sedis</taxon>
        <taxon>Microsporidia</taxon>
        <taxon>Ordosporidae</taxon>
        <taxon>Ordospora</taxon>
    </lineage>
</organism>
<dbReference type="EMBL" id="JOKQ01000001">
    <property type="protein sequence ID" value="KHN70526.1"/>
    <property type="molecule type" value="Genomic_DNA"/>
</dbReference>
<dbReference type="Pfam" id="PF00155">
    <property type="entry name" value="Aminotran_1_2"/>
    <property type="match status" value="1"/>
</dbReference>
<evidence type="ECO:0000256" key="3">
    <source>
        <dbReference type="ARBA" id="ARBA00013220"/>
    </source>
</evidence>
<dbReference type="Proteomes" id="UP000031056">
    <property type="component" value="Unassembled WGS sequence"/>
</dbReference>
<keyword evidence="4 10" id="KW-0808">Transferase</keyword>
<dbReference type="GO" id="GO:0004758">
    <property type="term" value="F:serine C-palmitoyltransferase activity"/>
    <property type="evidence" value="ECO:0007669"/>
    <property type="project" value="UniProtKB-EC"/>
</dbReference>
<keyword evidence="8" id="KW-0472">Membrane</keyword>
<dbReference type="HOGENOM" id="CLU_015846_7_2_1"/>
<dbReference type="GO" id="GO:0030170">
    <property type="term" value="F:pyridoxal phosphate binding"/>
    <property type="evidence" value="ECO:0007669"/>
    <property type="project" value="InterPro"/>
</dbReference>
<dbReference type="SUPFAM" id="SSF53383">
    <property type="entry name" value="PLP-dependent transferases"/>
    <property type="match status" value="1"/>
</dbReference>
<dbReference type="GeneID" id="26261024"/>
<dbReference type="Gene3D" id="3.90.1150.10">
    <property type="entry name" value="Aspartate Aminotransferase, domain 1"/>
    <property type="match status" value="1"/>
</dbReference>
<dbReference type="VEuPathDB" id="MicrosporidiaDB:M896_011810"/>
<evidence type="ECO:0000256" key="5">
    <source>
        <dbReference type="ARBA" id="ARBA00022898"/>
    </source>
</evidence>
<dbReference type="PANTHER" id="PTHR13693:SF3">
    <property type="entry name" value="LD36009P"/>
    <property type="match status" value="1"/>
</dbReference>
<keyword evidence="5 7" id="KW-0663">Pyridoxal phosphate</keyword>
<dbReference type="AlphaFoldDB" id="A0A0B2UHG7"/>
<feature type="transmembrane region" description="Helical" evidence="8">
    <location>
        <begin position="6"/>
        <end position="25"/>
    </location>
</feature>
<evidence type="ECO:0000256" key="4">
    <source>
        <dbReference type="ARBA" id="ARBA00022679"/>
    </source>
</evidence>
<evidence type="ECO:0000256" key="7">
    <source>
        <dbReference type="RuleBase" id="RU003693"/>
    </source>
</evidence>
<dbReference type="InterPro" id="IPR004839">
    <property type="entry name" value="Aminotransferase_I/II_large"/>
</dbReference>
<gene>
    <name evidence="10" type="ORF">M896_011810</name>
</gene>
<name>A0A0B2UHG7_9MICR</name>
<evidence type="ECO:0000256" key="8">
    <source>
        <dbReference type="SAM" id="Phobius"/>
    </source>
</evidence>
<dbReference type="CDD" id="cd06454">
    <property type="entry name" value="KBL_like"/>
    <property type="match status" value="1"/>
</dbReference>
<feature type="domain" description="Aminotransferase class I/classII large" evidence="9">
    <location>
        <begin position="107"/>
        <end position="461"/>
    </location>
</feature>
<dbReference type="GO" id="GO:0046513">
    <property type="term" value="P:ceramide biosynthetic process"/>
    <property type="evidence" value="ECO:0007669"/>
    <property type="project" value="TreeGrafter"/>
</dbReference>
<evidence type="ECO:0000259" key="9">
    <source>
        <dbReference type="Pfam" id="PF00155"/>
    </source>
</evidence>
<evidence type="ECO:0000256" key="6">
    <source>
        <dbReference type="ARBA" id="ARBA00048528"/>
    </source>
</evidence>
<keyword evidence="11" id="KW-1185">Reference proteome</keyword>
<dbReference type="FunCoup" id="A0A0B2UHG7">
    <property type="interactions" value="63"/>
</dbReference>
<keyword evidence="8" id="KW-0812">Transmembrane</keyword>
<comment type="cofactor">
    <cofactor evidence="1 7">
        <name>pyridoxal 5'-phosphate</name>
        <dbReference type="ChEBI" id="CHEBI:597326"/>
    </cofactor>
</comment>
<dbReference type="EC" id="2.3.1.50" evidence="3"/>
<evidence type="ECO:0000256" key="2">
    <source>
        <dbReference type="ARBA" id="ARBA00008392"/>
    </source>
</evidence>
<comment type="catalytic activity">
    <reaction evidence="6">
        <text>L-serine + hexadecanoyl-CoA + H(+) = 3-oxosphinganine + CO2 + CoA</text>
        <dbReference type="Rhea" id="RHEA:14761"/>
        <dbReference type="ChEBI" id="CHEBI:15378"/>
        <dbReference type="ChEBI" id="CHEBI:16526"/>
        <dbReference type="ChEBI" id="CHEBI:33384"/>
        <dbReference type="ChEBI" id="CHEBI:57287"/>
        <dbReference type="ChEBI" id="CHEBI:57379"/>
        <dbReference type="ChEBI" id="CHEBI:58299"/>
        <dbReference type="EC" id="2.3.1.50"/>
    </reaction>
</comment>
<dbReference type="Gene3D" id="3.40.640.10">
    <property type="entry name" value="Type I PLP-dependent aspartate aminotransferase-like (Major domain)"/>
    <property type="match status" value="1"/>
</dbReference>
<sequence>MTKSRIPLHVMMFTYASYFVVILLGHARDTFGKLFFPGYHRKYKQDDGMPPLYSSFESFFSRRLFQRIRDCWERPIAGIPGRKVVVIERVSVDHNESFRHTGKMMELLNFGSYNYLGFSSNHGPITEKVIDTLYKYPLVMAAPSREVGCYDIITELEQEMASFLHQEDCIVFSIGYGTNSANIPVLCDEETLILSDEFNHASLITGIRISKGTVRVFEHNNMHDLEEKLVFNISQGQPFTHKAWKKIVVIVEGIYSMEGTIVDMKKLVELKKKYKFYIFVDEAHSIGALGCTGRGVCEHAGVDFGDVDIFMGTFTKSFGGMGGYVAGSKRLVTWLRFYSDLCVHGDQLPPFACSQILESLRFIKYTDEGKSKIERLSANTALMRKILVSEGFFVLGDNASPVIPVLIVCPAKIGEFSRRCMAEGIAVVVVGYPATPILTSRVRLCASASHSIEDVQNAMEVVSRIGGELGIKMCK</sequence>
<dbReference type="InParanoid" id="A0A0B2UHG7"/>